<keyword evidence="6" id="KW-0539">Nucleus</keyword>
<evidence type="ECO:0000256" key="10">
    <source>
        <dbReference type="SAM" id="SignalP"/>
    </source>
</evidence>
<dbReference type="GO" id="GO:0000978">
    <property type="term" value="F:RNA polymerase II cis-regulatory region sequence-specific DNA binding"/>
    <property type="evidence" value="ECO:0007669"/>
    <property type="project" value="InterPro"/>
</dbReference>
<comment type="subcellular location">
    <subcellularLocation>
        <location evidence="1">Nucleus</location>
    </subcellularLocation>
</comment>
<dbReference type="SUPFAM" id="SSF57667">
    <property type="entry name" value="beta-beta-alpha zinc fingers"/>
    <property type="match status" value="1"/>
</dbReference>
<evidence type="ECO:0000259" key="11">
    <source>
        <dbReference type="PROSITE" id="PS50157"/>
    </source>
</evidence>
<evidence type="ECO:0000313" key="12">
    <source>
        <dbReference type="EMBL" id="RDW70563.1"/>
    </source>
</evidence>
<dbReference type="GO" id="GO:0000785">
    <property type="term" value="C:chromatin"/>
    <property type="evidence" value="ECO:0007669"/>
    <property type="project" value="TreeGrafter"/>
</dbReference>
<dbReference type="Gene3D" id="3.30.160.60">
    <property type="entry name" value="Classic Zinc Finger"/>
    <property type="match status" value="1"/>
</dbReference>
<evidence type="ECO:0000256" key="6">
    <source>
        <dbReference type="ARBA" id="ARBA00023242"/>
    </source>
</evidence>
<dbReference type="OrthoDB" id="654211at2759"/>
<evidence type="ECO:0000256" key="7">
    <source>
        <dbReference type="PROSITE-ProRule" id="PRU00042"/>
    </source>
</evidence>
<sequence>MHASTKLLTGLSLALVALPNLVAAACKLNNAIEENEKTREDRQELCLAEGPNRWTFALQISEVSVPTFDGGNPFAGIAGSQAFILYDDVCTRMGVYSPDNEGNDCGIPYTIEESWLSHALTVTSINFDVGDPFFKFSFAEGEYASDGETGLCSDISSGLRAEQACQATFSNYVEFCVVSIAHFDYKPPPESEDMLKIYNAFGHYSKLQVFVIHDIDRFDGAFLDHCSLHAVQLVMLGDNSEVSAPTKRGRLHLSVSGLDLFVIVTHLVKSGLDQSDHAATPSKVVLIVDFGRDDTKEKPFGCDKCTKSFTRKDLLVRHERLAHSSSPAASTPGSVPTASTQPVFDGLNVLASAVTDHPFPSTGEPVLPASHVAFPTAPAPEPAPFSEPFPYEGDDFTSFLDSIPLPSHPYSPTYQPLPLFPPLQFDSGSEYPSTLGHDGAATPSRSVLPRHGTQLPSLQLEESQPPSRNRPPKVPIVVTTQCRDRLVRELRDYANVIPDQSIPSRHALSRCLTGYLTGYHDHYPFLHIPTLNIEATPLHLVLSMAALGAQYCREHDTSINLFQVAKAVTMEHMRRDFQWNGLHDHQAKQASSNDQSQDILETIQSLLMLMSVSSWFEHYPPHYESLYLRSPMETLMRKDGLNRLPRQDGSWESWIRNESAKRTKLIVFCFLGIQTIVFDVPPNILTEEITLDLPCTENEWTAASASEWMQCRQYGRGSPRLQDALNSLFTRTPSAGGQLESFTSLGGYALIHALIQIIWLIQKACRVPASTSSSLSPTQITSLEHALENWCQCWERNQESSTDPFNPNGPISFTSTALLRMAYIRLNADFSSARRLQTFNPDEIARSLRQNLTVQRSDRLTRAALHCAHALSTPIKLGINYVARTLVVSWSNQYALCSLECAVLLAKWLEIATVPNPEPRLTEQETKLLEFVIEMVMEAQHGVSRSWLLANNTRLSAVVTRLWARLFTADYIYELVNLIGRSLNRYADLLEGMEAP</sequence>
<dbReference type="GeneID" id="38118444"/>
<feature type="coiled-coil region" evidence="8">
    <location>
        <begin position="21"/>
        <end position="48"/>
    </location>
</feature>
<feature type="domain" description="C2H2-type" evidence="11">
    <location>
        <begin position="300"/>
        <end position="328"/>
    </location>
</feature>
<gene>
    <name evidence="12" type="ORF">DSM5745_08074</name>
</gene>
<keyword evidence="5" id="KW-0862">Zinc</keyword>
<dbReference type="PROSITE" id="PS51257">
    <property type="entry name" value="PROKAR_LIPOPROTEIN"/>
    <property type="match status" value="1"/>
</dbReference>
<keyword evidence="13" id="KW-1185">Reference proteome</keyword>
<dbReference type="RefSeq" id="XP_026601094.1">
    <property type="nucleotide sequence ID" value="XM_026750090.1"/>
</dbReference>
<dbReference type="EMBL" id="PVWQ01000010">
    <property type="protein sequence ID" value="RDW70563.1"/>
    <property type="molecule type" value="Genomic_DNA"/>
</dbReference>
<dbReference type="PROSITE" id="PS00028">
    <property type="entry name" value="ZINC_FINGER_C2H2_1"/>
    <property type="match status" value="1"/>
</dbReference>
<dbReference type="Proteomes" id="UP000256690">
    <property type="component" value="Unassembled WGS sequence"/>
</dbReference>
<dbReference type="InterPro" id="IPR051059">
    <property type="entry name" value="VerF-like"/>
</dbReference>
<accession>A0A3D8R929</accession>
<feature type="signal peptide" evidence="10">
    <location>
        <begin position="1"/>
        <end position="24"/>
    </location>
</feature>
<evidence type="ECO:0000256" key="5">
    <source>
        <dbReference type="ARBA" id="ARBA00022833"/>
    </source>
</evidence>
<dbReference type="InterPro" id="IPR013087">
    <property type="entry name" value="Znf_C2H2_type"/>
</dbReference>
<dbReference type="CDD" id="cd12148">
    <property type="entry name" value="fungal_TF_MHR"/>
    <property type="match status" value="1"/>
</dbReference>
<proteinExistence type="predicted"/>
<dbReference type="STRING" id="1810919.A0A3D8R929"/>
<organism evidence="12 13">
    <name type="scientific">Aspergillus mulundensis</name>
    <dbReference type="NCBI Taxonomy" id="1810919"/>
    <lineage>
        <taxon>Eukaryota</taxon>
        <taxon>Fungi</taxon>
        <taxon>Dikarya</taxon>
        <taxon>Ascomycota</taxon>
        <taxon>Pezizomycotina</taxon>
        <taxon>Eurotiomycetes</taxon>
        <taxon>Eurotiomycetidae</taxon>
        <taxon>Eurotiales</taxon>
        <taxon>Aspergillaceae</taxon>
        <taxon>Aspergillus</taxon>
        <taxon>Aspergillus subgen. Nidulantes</taxon>
    </lineage>
</organism>
<dbReference type="PANTHER" id="PTHR40626">
    <property type="entry name" value="MIP31509P"/>
    <property type="match status" value="1"/>
</dbReference>
<evidence type="ECO:0000256" key="2">
    <source>
        <dbReference type="ARBA" id="ARBA00022723"/>
    </source>
</evidence>
<keyword evidence="2" id="KW-0479">Metal-binding</keyword>
<reference evidence="12 13" key="1">
    <citation type="journal article" date="2018" name="IMA Fungus">
        <title>IMA Genome-F 9: Draft genome sequence of Annulohypoxylon stygium, Aspergillus mulundensis, Berkeleyomyces basicola (syn. Thielaviopsis basicola), Ceratocystis smalleyi, two Cercospora beticola strains, Coleophoma cylindrospora, Fusarium fracticaudum, Phialophora cf. hyalina, and Morchella septimelata.</title>
        <authorList>
            <person name="Wingfield B.D."/>
            <person name="Bills G.F."/>
            <person name="Dong Y."/>
            <person name="Huang W."/>
            <person name="Nel W.J."/>
            <person name="Swalarsk-Parry B.S."/>
            <person name="Vaghefi N."/>
            <person name="Wilken P.M."/>
            <person name="An Z."/>
            <person name="de Beer Z.W."/>
            <person name="De Vos L."/>
            <person name="Chen L."/>
            <person name="Duong T.A."/>
            <person name="Gao Y."/>
            <person name="Hammerbacher A."/>
            <person name="Kikkert J.R."/>
            <person name="Li Y."/>
            <person name="Li H."/>
            <person name="Li K."/>
            <person name="Li Q."/>
            <person name="Liu X."/>
            <person name="Ma X."/>
            <person name="Naidoo K."/>
            <person name="Pethybridge S.J."/>
            <person name="Sun J."/>
            <person name="Steenkamp E.T."/>
            <person name="van der Nest M.A."/>
            <person name="van Wyk S."/>
            <person name="Wingfield M.J."/>
            <person name="Xiong C."/>
            <person name="Yue Q."/>
            <person name="Zhang X."/>
        </authorList>
    </citation>
    <scope>NUCLEOTIDE SEQUENCE [LARGE SCALE GENOMIC DNA]</scope>
    <source>
        <strain evidence="12 13">DSM 5745</strain>
    </source>
</reference>
<evidence type="ECO:0000256" key="1">
    <source>
        <dbReference type="ARBA" id="ARBA00004123"/>
    </source>
</evidence>
<evidence type="ECO:0000313" key="13">
    <source>
        <dbReference type="Proteomes" id="UP000256690"/>
    </source>
</evidence>
<evidence type="ECO:0000256" key="4">
    <source>
        <dbReference type="ARBA" id="ARBA00022771"/>
    </source>
</evidence>
<dbReference type="GO" id="GO:0008270">
    <property type="term" value="F:zinc ion binding"/>
    <property type="evidence" value="ECO:0007669"/>
    <property type="project" value="UniProtKB-KW"/>
</dbReference>
<dbReference type="GO" id="GO:0005634">
    <property type="term" value="C:nucleus"/>
    <property type="evidence" value="ECO:0007669"/>
    <property type="project" value="UniProtKB-SubCell"/>
</dbReference>
<feature type="region of interest" description="Disordered" evidence="9">
    <location>
        <begin position="428"/>
        <end position="451"/>
    </location>
</feature>
<dbReference type="AlphaFoldDB" id="A0A3D8R929"/>
<dbReference type="PROSITE" id="PS50157">
    <property type="entry name" value="ZINC_FINGER_C2H2_2"/>
    <property type="match status" value="1"/>
</dbReference>
<dbReference type="PANTHER" id="PTHR40626:SF25">
    <property type="entry name" value="TRANSCRIPTION FACTOR, PUTATIVE (AFU_ORTHOLOGUE AFUA_3G02070)-RELATED"/>
    <property type="match status" value="1"/>
</dbReference>
<evidence type="ECO:0000256" key="8">
    <source>
        <dbReference type="SAM" id="Coils"/>
    </source>
</evidence>
<dbReference type="GO" id="GO:0006351">
    <property type="term" value="P:DNA-templated transcription"/>
    <property type="evidence" value="ECO:0007669"/>
    <property type="project" value="InterPro"/>
</dbReference>
<dbReference type="Pfam" id="PF04082">
    <property type="entry name" value="Fungal_trans"/>
    <property type="match status" value="1"/>
</dbReference>
<dbReference type="GO" id="GO:0000981">
    <property type="term" value="F:DNA-binding transcription factor activity, RNA polymerase II-specific"/>
    <property type="evidence" value="ECO:0007669"/>
    <property type="project" value="InterPro"/>
</dbReference>
<evidence type="ECO:0000256" key="3">
    <source>
        <dbReference type="ARBA" id="ARBA00022737"/>
    </source>
</evidence>
<feature type="chain" id="PRO_5017551477" description="C2H2-type domain-containing protein" evidence="10">
    <location>
        <begin position="25"/>
        <end position="996"/>
    </location>
</feature>
<keyword evidence="4 7" id="KW-0863">Zinc-finger</keyword>
<dbReference type="InterPro" id="IPR036236">
    <property type="entry name" value="Znf_C2H2_sf"/>
</dbReference>
<dbReference type="InterPro" id="IPR007219">
    <property type="entry name" value="XnlR_reg_dom"/>
</dbReference>
<protein>
    <recommendedName>
        <fullName evidence="11">C2H2-type domain-containing protein</fullName>
    </recommendedName>
</protein>
<comment type="caution">
    <text evidence="12">The sequence shown here is derived from an EMBL/GenBank/DDBJ whole genome shotgun (WGS) entry which is preliminary data.</text>
</comment>
<name>A0A3D8R929_9EURO</name>
<evidence type="ECO:0000256" key="9">
    <source>
        <dbReference type="SAM" id="MobiDB-lite"/>
    </source>
</evidence>
<keyword evidence="10" id="KW-0732">Signal</keyword>
<keyword evidence="3" id="KW-0677">Repeat</keyword>
<dbReference type="FunFam" id="3.30.160.60:FF:002991">
    <property type="entry name" value="C2H2 transcription factor, putative"/>
    <property type="match status" value="1"/>
</dbReference>
<keyword evidence="8" id="KW-0175">Coiled coil</keyword>